<dbReference type="SMART" id="SM00344">
    <property type="entry name" value="HTH_ASNC"/>
    <property type="match status" value="1"/>
</dbReference>
<dbReference type="KEGG" id="pyc:TQ32_02395"/>
<sequence length="162" mass="18171">MSNIQLDDLDRAILRLLKSDARLTIAEISNKIGKPESTVHFRIKKLQEKGIIDKYTIILGEPLKPKHLAFIILEVGRPIIEDFLERYVEYITKTLSALPGVLFVAKSGPDKIIALVGKNDKEELLKFIEDNIKSIPTLKNVVVLPVSEIRKGEDIAGFLAEV</sequence>
<gene>
    <name evidence="6" type="ORF">P8X34_08515</name>
    <name evidence="5" type="ORF">TQ32_02395</name>
</gene>
<accession>A0A127B881</accession>
<reference evidence="7" key="1">
    <citation type="submission" date="2015-02" db="EMBL/GenBank/DDBJ databases">
        <title>Pyrococcus kukulkanii sp. nov., a novel hyperthermophilic archaeon isolated from a deep-sea hydrothermal vent at the Guaymas Basin.</title>
        <authorList>
            <person name="Oger P.M."/>
            <person name="Callac N."/>
            <person name="Jebbar M."/>
            <person name="Godfroy A."/>
        </authorList>
    </citation>
    <scope>NUCLEOTIDE SEQUENCE [LARGE SCALE GENOMIC DNA]</scope>
    <source>
        <strain evidence="7">NCB100</strain>
    </source>
</reference>
<proteinExistence type="predicted"/>
<evidence type="ECO:0000313" key="7">
    <source>
        <dbReference type="Proteomes" id="UP000070587"/>
    </source>
</evidence>
<dbReference type="Pfam" id="PF22482">
    <property type="entry name" value="AsnC_trans_reg_3"/>
    <property type="match status" value="1"/>
</dbReference>
<dbReference type="CDD" id="cd00090">
    <property type="entry name" value="HTH_ARSR"/>
    <property type="match status" value="1"/>
</dbReference>
<evidence type="ECO:0000313" key="6">
    <source>
        <dbReference type="EMBL" id="MFA4804769.1"/>
    </source>
</evidence>
<dbReference type="GO" id="GO:0043565">
    <property type="term" value="F:sequence-specific DNA binding"/>
    <property type="evidence" value="ECO:0007669"/>
    <property type="project" value="InterPro"/>
</dbReference>
<dbReference type="EMBL" id="CP010835">
    <property type="protein sequence ID" value="AMM53465.1"/>
    <property type="molecule type" value="Genomic_DNA"/>
</dbReference>
<dbReference type="PANTHER" id="PTHR43413">
    <property type="entry name" value="TRANSCRIPTIONAL REGULATOR, ASNC FAMILY"/>
    <property type="match status" value="1"/>
</dbReference>
<keyword evidence="2" id="KW-0238">DNA-binding</keyword>
<organism evidence="5 7">
    <name type="scientific">Pyrococcus kukulkanii</name>
    <dbReference type="NCBI Taxonomy" id="1609559"/>
    <lineage>
        <taxon>Archaea</taxon>
        <taxon>Methanobacteriati</taxon>
        <taxon>Methanobacteriota</taxon>
        <taxon>Thermococci</taxon>
        <taxon>Thermococcales</taxon>
        <taxon>Thermococcaceae</taxon>
        <taxon>Pyrococcus</taxon>
    </lineage>
</organism>
<evidence type="ECO:0000256" key="2">
    <source>
        <dbReference type="ARBA" id="ARBA00023125"/>
    </source>
</evidence>
<dbReference type="RefSeq" id="WP_068320647.1">
    <property type="nucleotide sequence ID" value="NZ_CP010835.1"/>
</dbReference>
<dbReference type="InterPro" id="IPR050684">
    <property type="entry name" value="HTH-Siroheme_Decarb"/>
</dbReference>
<dbReference type="SUPFAM" id="SSF46785">
    <property type="entry name" value="Winged helix' DNA-binding domain"/>
    <property type="match status" value="1"/>
</dbReference>
<evidence type="ECO:0000313" key="5">
    <source>
        <dbReference type="EMBL" id="AMM53465.1"/>
    </source>
</evidence>
<dbReference type="GeneID" id="28490647"/>
<dbReference type="InterPro" id="IPR036388">
    <property type="entry name" value="WH-like_DNA-bd_sf"/>
</dbReference>
<keyword evidence="3" id="KW-0804">Transcription</keyword>
<dbReference type="InterPro" id="IPR011991">
    <property type="entry name" value="ArsR-like_HTH"/>
</dbReference>
<dbReference type="PRINTS" id="PR00033">
    <property type="entry name" value="HTHASNC"/>
</dbReference>
<dbReference type="AlphaFoldDB" id="A0A127B881"/>
<dbReference type="InterPro" id="IPR000485">
    <property type="entry name" value="AsnC-type_HTH_dom"/>
</dbReference>
<evidence type="ECO:0000256" key="1">
    <source>
        <dbReference type="ARBA" id="ARBA00023015"/>
    </source>
</evidence>
<dbReference type="InterPro" id="IPR036390">
    <property type="entry name" value="WH_DNA-bd_sf"/>
</dbReference>
<reference evidence="5 7" key="2">
    <citation type="journal article" date="2016" name="Int. J. Syst. Evol. Microbiol.">
        <title>Pyrococcus kukulkanii sp. nov., a hyperthermophilic, piezophilic archaeon isolated from a deep-sea hydrothermal vent.</title>
        <authorList>
            <person name="Callac N."/>
            <person name="Oger P."/>
            <person name="Lesongeur F."/>
            <person name="Rattray J.E."/>
            <person name="Vannier P."/>
            <person name="Michoud G."/>
            <person name="Beauverger M."/>
            <person name="Gayet N."/>
            <person name="Rouxel O."/>
            <person name="Jebbar M."/>
            <person name="Godfroy A."/>
        </authorList>
    </citation>
    <scope>NUCLEOTIDE SEQUENCE [LARGE SCALE GENOMIC DNA]</scope>
    <source>
        <strain evidence="5 7">NCB100</strain>
    </source>
</reference>
<evidence type="ECO:0000313" key="8">
    <source>
        <dbReference type="Proteomes" id="UP001571980"/>
    </source>
</evidence>
<reference evidence="6 8" key="3">
    <citation type="submission" date="2023-03" db="EMBL/GenBank/DDBJ databases">
        <title>Speciation in Pyrococcus: adaptation to high temperature as a mechanism.</title>
        <authorList>
            <person name="Gu J."/>
        </authorList>
    </citation>
    <scope>NUCLEOTIDE SEQUENCE [LARGE SCALE GENOMIC DNA]</scope>
    <source>
        <strain evidence="6 8">LMOA34</strain>
    </source>
</reference>
<dbReference type="STRING" id="1609559.TQ32_02395"/>
<dbReference type="Pfam" id="PF13412">
    <property type="entry name" value="HTH_24"/>
    <property type="match status" value="1"/>
</dbReference>
<keyword evidence="8" id="KW-1185">Reference proteome</keyword>
<dbReference type="EMBL" id="JARRIG010000005">
    <property type="protein sequence ID" value="MFA4804769.1"/>
    <property type="molecule type" value="Genomic_DNA"/>
</dbReference>
<dbReference type="Gene3D" id="1.10.10.10">
    <property type="entry name" value="Winged helix-like DNA-binding domain superfamily/Winged helix DNA-binding domain"/>
    <property type="match status" value="1"/>
</dbReference>
<feature type="domain" description="HTH asnC-type" evidence="4">
    <location>
        <begin position="6"/>
        <end position="78"/>
    </location>
</feature>
<name>A0A127B881_9EURY</name>
<dbReference type="PANTHER" id="PTHR43413:SF7">
    <property type="entry name" value="HTH-TYPE TRANSCRIPTIONAL REGULATOR PTR2"/>
    <property type="match status" value="1"/>
</dbReference>
<protein>
    <submittedName>
        <fullName evidence="5 6">Transcriptional regulator</fullName>
    </submittedName>
</protein>
<dbReference type="Proteomes" id="UP001571980">
    <property type="component" value="Unassembled WGS sequence"/>
</dbReference>
<dbReference type="Gene3D" id="3.30.70.920">
    <property type="match status" value="1"/>
</dbReference>
<dbReference type="Proteomes" id="UP000070587">
    <property type="component" value="Chromosome"/>
</dbReference>
<evidence type="ECO:0000256" key="3">
    <source>
        <dbReference type="ARBA" id="ARBA00023163"/>
    </source>
</evidence>
<dbReference type="InterPro" id="IPR019888">
    <property type="entry name" value="Tscrpt_reg_AsnC-like"/>
</dbReference>
<dbReference type="InterPro" id="IPR054609">
    <property type="entry name" value="PF0864-like_C"/>
</dbReference>
<dbReference type="OrthoDB" id="6762at2157"/>
<evidence type="ECO:0000259" key="4">
    <source>
        <dbReference type="PROSITE" id="PS50956"/>
    </source>
</evidence>
<dbReference type="PROSITE" id="PS50956">
    <property type="entry name" value="HTH_ASNC_2"/>
    <property type="match status" value="1"/>
</dbReference>
<keyword evidence="1" id="KW-0805">Transcription regulation</keyword>
<dbReference type="PATRIC" id="fig|1609559.3.peg.487"/>